<proteinExistence type="predicted"/>
<dbReference type="Proteomes" id="UP000024635">
    <property type="component" value="Unassembled WGS sequence"/>
</dbReference>
<dbReference type="AlphaFoldDB" id="A0A016TV58"/>
<sequence length="152" mass="16811">MVEDTCLHALNPAPYISLLCAQTHKFSMLYFSVMYRSTIIGSSYQSPSFASSSRSPFLLPSNLSSYDVPKKKSSYAFESEHAEEIPHSRSWAGPSQSRSRANQSSPSAYAFAIHPTQSDASTSQSSSRKSRTPLLTPSSSYDNQRRSRVSQV</sequence>
<comment type="caution">
    <text evidence="2">The sequence shown here is derived from an EMBL/GenBank/DDBJ whole genome shotgun (WGS) entry which is preliminary data.</text>
</comment>
<evidence type="ECO:0000313" key="3">
    <source>
        <dbReference type="Proteomes" id="UP000024635"/>
    </source>
</evidence>
<reference evidence="3" key="1">
    <citation type="journal article" date="2015" name="Nat. Genet.">
        <title>The genome and transcriptome of the zoonotic hookworm Ancylostoma ceylanicum identify infection-specific gene families.</title>
        <authorList>
            <person name="Schwarz E.M."/>
            <person name="Hu Y."/>
            <person name="Antoshechkin I."/>
            <person name="Miller M.M."/>
            <person name="Sternberg P.W."/>
            <person name="Aroian R.V."/>
        </authorList>
    </citation>
    <scope>NUCLEOTIDE SEQUENCE</scope>
    <source>
        <strain evidence="3">HY135</strain>
    </source>
</reference>
<feature type="compositionally biased region" description="Basic and acidic residues" evidence="1">
    <location>
        <begin position="78"/>
        <end position="87"/>
    </location>
</feature>
<feature type="compositionally biased region" description="Polar residues" evidence="1">
    <location>
        <begin position="93"/>
        <end position="107"/>
    </location>
</feature>
<accession>A0A016TV58</accession>
<feature type="region of interest" description="Disordered" evidence="1">
    <location>
        <begin position="77"/>
        <end position="152"/>
    </location>
</feature>
<organism evidence="2 3">
    <name type="scientific">Ancylostoma ceylanicum</name>
    <dbReference type="NCBI Taxonomy" id="53326"/>
    <lineage>
        <taxon>Eukaryota</taxon>
        <taxon>Metazoa</taxon>
        <taxon>Ecdysozoa</taxon>
        <taxon>Nematoda</taxon>
        <taxon>Chromadorea</taxon>
        <taxon>Rhabditida</taxon>
        <taxon>Rhabditina</taxon>
        <taxon>Rhabditomorpha</taxon>
        <taxon>Strongyloidea</taxon>
        <taxon>Ancylostomatidae</taxon>
        <taxon>Ancylostomatinae</taxon>
        <taxon>Ancylostoma</taxon>
    </lineage>
</organism>
<feature type="compositionally biased region" description="Low complexity" evidence="1">
    <location>
        <begin position="116"/>
        <end position="127"/>
    </location>
</feature>
<gene>
    <name evidence="2" type="primary">Acey_s0075.g936</name>
    <name evidence="2" type="ORF">Y032_0075g936</name>
</gene>
<feature type="compositionally biased region" description="Polar residues" evidence="1">
    <location>
        <begin position="133"/>
        <end position="142"/>
    </location>
</feature>
<keyword evidence="3" id="KW-1185">Reference proteome</keyword>
<protein>
    <submittedName>
        <fullName evidence="2">Uncharacterized protein</fullName>
    </submittedName>
</protein>
<name>A0A016TV58_9BILA</name>
<evidence type="ECO:0000313" key="2">
    <source>
        <dbReference type="EMBL" id="EYC06517.1"/>
    </source>
</evidence>
<evidence type="ECO:0000256" key="1">
    <source>
        <dbReference type="SAM" id="MobiDB-lite"/>
    </source>
</evidence>
<dbReference type="EMBL" id="JARK01001411">
    <property type="protein sequence ID" value="EYC06517.1"/>
    <property type="molecule type" value="Genomic_DNA"/>
</dbReference>